<evidence type="ECO:0000256" key="1">
    <source>
        <dbReference type="SAM" id="Phobius"/>
    </source>
</evidence>
<dbReference type="EMBL" id="CP060781">
    <property type="protein sequence ID" value="QNP44621.1"/>
    <property type="molecule type" value="Genomic_DNA"/>
</dbReference>
<feature type="transmembrane region" description="Helical" evidence="1">
    <location>
        <begin position="338"/>
        <end position="358"/>
    </location>
</feature>
<keyword evidence="1" id="KW-0472">Membrane</keyword>
<protein>
    <submittedName>
        <fullName evidence="4">MgtC/SapB family protein</fullName>
    </submittedName>
</protein>
<feature type="transmembrane region" description="Helical" evidence="1">
    <location>
        <begin position="364"/>
        <end position="386"/>
    </location>
</feature>
<feature type="domain" description="MgtC/SapB/SrpB/YhiD N-terminal" evidence="2">
    <location>
        <begin position="15"/>
        <end position="138"/>
    </location>
</feature>
<feature type="transmembrane region" description="Helical" evidence="1">
    <location>
        <begin position="181"/>
        <end position="202"/>
    </location>
</feature>
<dbReference type="InterPro" id="IPR049177">
    <property type="entry name" value="MgtC_SapB_SrpB_YhiD_N"/>
</dbReference>
<name>A0ABX6T421_9SPHN</name>
<feature type="transmembrane region" description="Helical" evidence="1">
    <location>
        <begin position="6"/>
        <end position="25"/>
    </location>
</feature>
<dbReference type="Proteomes" id="UP000516134">
    <property type="component" value="Plasmid p_unnamed1"/>
</dbReference>
<reference evidence="4 5" key="1">
    <citation type="submission" date="2020-08" db="EMBL/GenBank/DDBJ databases">
        <title>Genome sequence of Sphingomonas daechungensis KACC 18115T.</title>
        <authorList>
            <person name="Hyun D.-W."/>
            <person name="Bae J.-W."/>
        </authorList>
    </citation>
    <scope>NUCLEOTIDE SEQUENCE [LARGE SCALE GENOMIC DNA]</scope>
    <source>
        <strain evidence="4 5">KACC 18115</strain>
        <plasmid evidence="4 5">p_unnamed1</plasmid>
    </source>
</reference>
<feature type="transmembrane region" description="Helical" evidence="1">
    <location>
        <begin position="65"/>
        <end position="83"/>
    </location>
</feature>
<dbReference type="Pfam" id="PF13194">
    <property type="entry name" value="DUF4010"/>
    <property type="match status" value="1"/>
</dbReference>
<feature type="transmembrane region" description="Helical" evidence="1">
    <location>
        <begin position="209"/>
        <end position="228"/>
    </location>
</feature>
<sequence length="420" mass="42799">MLIGAWYLQALAVGTAIACGLLIGIERGFTLRSEKEGARVAGVRTFTLIGMASGLSGLISSQGHQLAAGAVVAGAAAVMTIGYAHRVDINDRPDATSPIAAMATIALGFVAGSGNPALAIVGATLVTLVLALKAEVHDFIDRLDQEDVKALARFAVIAGAILPFLPDGQYGPYGAWNPQKLWLVVVLVTGFSFLGYVANRIFGERHGTIATAVIGGLYSSTAVTQSLAQRLGSDQRAGAEPAGIALASAIMYLRVLVLVGLIATRLLVPFALIVAPAVIVAALAGWWLYRSAPHNEGSSAPGNPIALLPALAFLVFVAAAAAAGAWAQGRFGERGIAVLLLIIGTMDVDVAIVTAGGLRPEMIGATFAALALAGTILANMAVKLGITLAYARSKGKSAALALAASMLALAVSIGITFLSL</sequence>
<gene>
    <name evidence="4" type="ORF">H9L15_16200</name>
</gene>
<evidence type="ECO:0000259" key="2">
    <source>
        <dbReference type="Pfam" id="PF02308"/>
    </source>
</evidence>
<dbReference type="PANTHER" id="PTHR39084:SF1">
    <property type="entry name" value="DUF4010 DOMAIN-CONTAINING PROTEIN"/>
    <property type="match status" value="1"/>
</dbReference>
<evidence type="ECO:0000313" key="4">
    <source>
        <dbReference type="EMBL" id="QNP44621.1"/>
    </source>
</evidence>
<dbReference type="Pfam" id="PF02308">
    <property type="entry name" value="MgtC"/>
    <property type="match status" value="1"/>
</dbReference>
<dbReference type="PANTHER" id="PTHR39084">
    <property type="entry name" value="MEMBRANE PROTEIN-RELATED"/>
    <property type="match status" value="1"/>
</dbReference>
<feature type="transmembrane region" description="Helical" evidence="1">
    <location>
        <begin position="95"/>
        <end position="111"/>
    </location>
</feature>
<feature type="transmembrane region" description="Helical" evidence="1">
    <location>
        <begin position="398"/>
        <end position="418"/>
    </location>
</feature>
<accession>A0ABX6T421</accession>
<evidence type="ECO:0000259" key="3">
    <source>
        <dbReference type="Pfam" id="PF13194"/>
    </source>
</evidence>
<evidence type="ECO:0000313" key="5">
    <source>
        <dbReference type="Proteomes" id="UP000516134"/>
    </source>
</evidence>
<feature type="domain" description="DUF4010" evidence="3">
    <location>
        <begin position="186"/>
        <end position="389"/>
    </location>
</feature>
<keyword evidence="5" id="KW-1185">Reference proteome</keyword>
<organism evidence="4 5">
    <name type="scientific">Sphingomonas daechungensis</name>
    <dbReference type="NCBI Taxonomy" id="1176646"/>
    <lineage>
        <taxon>Bacteria</taxon>
        <taxon>Pseudomonadati</taxon>
        <taxon>Pseudomonadota</taxon>
        <taxon>Alphaproteobacteria</taxon>
        <taxon>Sphingomonadales</taxon>
        <taxon>Sphingomonadaceae</taxon>
        <taxon>Sphingomonas</taxon>
    </lineage>
</organism>
<feature type="transmembrane region" description="Helical" evidence="1">
    <location>
        <begin position="37"/>
        <end position="59"/>
    </location>
</feature>
<feature type="transmembrane region" description="Helical" evidence="1">
    <location>
        <begin position="305"/>
        <end position="326"/>
    </location>
</feature>
<feature type="transmembrane region" description="Helical" evidence="1">
    <location>
        <begin position="243"/>
        <end position="263"/>
    </location>
</feature>
<keyword evidence="4" id="KW-0614">Plasmid</keyword>
<keyword evidence="1" id="KW-0812">Transmembrane</keyword>
<feature type="transmembrane region" description="Helical" evidence="1">
    <location>
        <begin position="148"/>
        <end position="166"/>
    </location>
</feature>
<proteinExistence type="predicted"/>
<geneLocation type="plasmid" evidence="4 5">
    <name>p_unnamed1</name>
</geneLocation>
<feature type="transmembrane region" description="Helical" evidence="1">
    <location>
        <begin position="270"/>
        <end position="289"/>
    </location>
</feature>
<dbReference type="RefSeq" id="WP_187716039.1">
    <property type="nucleotide sequence ID" value="NZ_BAABJC010000001.1"/>
</dbReference>
<dbReference type="InterPro" id="IPR025105">
    <property type="entry name" value="DUF4010"/>
</dbReference>
<keyword evidence="1" id="KW-1133">Transmembrane helix</keyword>